<protein>
    <submittedName>
        <fullName evidence="1">Uncharacterized protein</fullName>
    </submittedName>
</protein>
<name>A0A345P9Q9_9GAMM</name>
<dbReference type="KEGG" id="mbah:HYN46_14910"/>
<dbReference type="EMBL" id="CP031222">
    <property type="protein sequence ID" value="AXI04018.1"/>
    <property type="molecule type" value="Genomic_DNA"/>
</dbReference>
<gene>
    <name evidence="1" type="ORF">HYN46_14910</name>
</gene>
<organism evidence="1 2">
    <name type="scientific">Aquirhabdus parva</name>
    <dbReference type="NCBI Taxonomy" id="2283318"/>
    <lineage>
        <taxon>Bacteria</taxon>
        <taxon>Pseudomonadati</taxon>
        <taxon>Pseudomonadota</taxon>
        <taxon>Gammaproteobacteria</taxon>
        <taxon>Moraxellales</taxon>
        <taxon>Moraxellaceae</taxon>
        <taxon>Aquirhabdus</taxon>
    </lineage>
</organism>
<sequence>MDITASKVSAAKKRLKSTDSDSRYSDAMVLKEQGKLEEAAEILLSACITPSIFHGHYQQLFIIWRAFNKRDLKEGQYRQVIDRIRNMIQLNDEMIECMSSYWSQHFHEEVSAEYFDLYSNVLIYDANALLKAAEAINDVDNLKLAVKLINGYMAKKASKPKSS</sequence>
<accession>A0A345P9Q9</accession>
<proteinExistence type="predicted"/>
<dbReference type="Proteomes" id="UP000253940">
    <property type="component" value="Chromosome"/>
</dbReference>
<dbReference type="RefSeq" id="WP_114900126.1">
    <property type="nucleotide sequence ID" value="NZ_CP031222.1"/>
</dbReference>
<reference evidence="1 2" key="1">
    <citation type="submission" date="2018-07" db="EMBL/GenBank/DDBJ databases">
        <title>Genome sequencing of Moraxellaceae gen. HYN0046.</title>
        <authorList>
            <person name="Kim M."/>
            <person name="Yi H."/>
        </authorList>
    </citation>
    <scope>NUCLEOTIDE SEQUENCE [LARGE SCALE GENOMIC DNA]</scope>
    <source>
        <strain evidence="1 2">HYN0046</strain>
    </source>
</reference>
<dbReference type="SUPFAM" id="SSF46458">
    <property type="entry name" value="Globin-like"/>
    <property type="match status" value="1"/>
</dbReference>
<evidence type="ECO:0000313" key="2">
    <source>
        <dbReference type="Proteomes" id="UP000253940"/>
    </source>
</evidence>
<dbReference type="OrthoDB" id="7066119at2"/>
<evidence type="ECO:0000313" key="1">
    <source>
        <dbReference type="EMBL" id="AXI04018.1"/>
    </source>
</evidence>
<keyword evidence="2" id="KW-1185">Reference proteome</keyword>
<dbReference type="InterPro" id="IPR009050">
    <property type="entry name" value="Globin-like_sf"/>
</dbReference>
<dbReference type="AlphaFoldDB" id="A0A345P9Q9"/>